<evidence type="ECO:0000256" key="4">
    <source>
        <dbReference type="ARBA" id="ARBA00022679"/>
    </source>
</evidence>
<dbReference type="PROSITE" id="PS50109">
    <property type="entry name" value="HIS_KIN"/>
    <property type="match status" value="1"/>
</dbReference>
<keyword evidence="8" id="KW-0902">Two-component regulatory system</keyword>
<name>A0ABZ2TN63_9FLAO</name>
<evidence type="ECO:0000256" key="3">
    <source>
        <dbReference type="ARBA" id="ARBA00022553"/>
    </source>
</evidence>
<dbReference type="CDD" id="cd16917">
    <property type="entry name" value="HATPase_UhpB-NarQ-NarX-like"/>
    <property type="match status" value="1"/>
</dbReference>
<organism evidence="11 12">
    <name type="scientific">Polaribacter marinaquae</name>
    <dbReference type="NCBI Taxonomy" id="1642819"/>
    <lineage>
        <taxon>Bacteria</taxon>
        <taxon>Pseudomonadati</taxon>
        <taxon>Bacteroidota</taxon>
        <taxon>Flavobacteriia</taxon>
        <taxon>Flavobacteriales</taxon>
        <taxon>Flavobacteriaceae</taxon>
    </lineage>
</organism>
<keyword evidence="9" id="KW-0812">Transmembrane</keyword>
<keyword evidence="3" id="KW-0597">Phosphoprotein</keyword>
<dbReference type="GO" id="GO:0016301">
    <property type="term" value="F:kinase activity"/>
    <property type="evidence" value="ECO:0007669"/>
    <property type="project" value="UniProtKB-KW"/>
</dbReference>
<feature type="domain" description="Histidine kinase" evidence="10">
    <location>
        <begin position="76"/>
        <end position="263"/>
    </location>
</feature>
<keyword evidence="9" id="KW-0472">Membrane</keyword>
<reference evidence="11 12" key="1">
    <citation type="submission" date="2024-03" db="EMBL/GenBank/DDBJ databases">
        <authorList>
            <person name="Cao K."/>
        </authorList>
    </citation>
    <scope>NUCLEOTIDE SEQUENCE [LARGE SCALE GENOMIC DNA]</scope>
    <source>
        <strain evidence="11 12">MCCC 1K00696</strain>
    </source>
</reference>
<evidence type="ECO:0000256" key="8">
    <source>
        <dbReference type="ARBA" id="ARBA00023012"/>
    </source>
</evidence>
<dbReference type="PANTHER" id="PTHR24421">
    <property type="entry name" value="NITRATE/NITRITE SENSOR PROTEIN NARX-RELATED"/>
    <property type="match status" value="1"/>
</dbReference>
<dbReference type="RefSeq" id="WP_079737946.1">
    <property type="nucleotide sequence ID" value="NZ_CP150496.1"/>
</dbReference>
<dbReference type="SUPFAM" id="SSF55874">
    <property type="entry name" value="ATPase domain of HSP90 chaperone/DNA topoisomerase II/histidine kinase"/>
    <property type="match status" value="1"/>
</dbReference>
<evidence type="ECO:0000259" key="10">
    <source>
        <dbReference type="PROSITE" id="PS50109"/>
    </source>
</evidence>
<protein>
    <recommendedName>
        <fullName evidence="2">histidine kinase</fullName>
        <ecNumber evidence="2">2.7.13.3</ecNumber>
    </recommendedName>
</protein>
<evidence type="ECO:0000256" key="2">
    <source>
        <dbReference type="ARBA" id="ARBA00012438"/>
    </source>
</evidence>
<gene>
    <name evidence="11" type="ORF">WG950_08180</name>
</gene>
<proteinExistence type="predicted"/>
<comment type="catalytic activity">
    <reaction evidence="1">
        <text>ATP + protein L-histidine = ADP + protein N-phospho-L-histidine.</text>
        <dbReference type="EC" id="2.7.13.3"/>
    </reaction>
</comment>
<dbReference type="Gene3D" id="1.20.5.1930">
    <property type="match status" value="1"/>
</dbReference>
<dbReference type="EMBL" id="CP150496">
    <property type="protein sequence ID" value="WYW54505.1"/>
    <property type="molecule type" value="Genomic_DNA"/>
</dbReference>
<accession>A0ABZ2TN63</accession>
<dbReference type="InterPro" id="IPR003594">
    <property type="entry name" value="HATPase_dom"/>
</dbReference>
<keyword evidence="7" id="KW-0067">ATP-binding</keyword>
<dbReference type="Proteomes" id="UP001491088">
    <property type="component" value="Chromosome"/>
</dbReference>
<dbReference type="InterPro" id="IPR011712">
    <property type="entry name" value="Sig_transdc_His_kin_sub3_dim/P"/>
</dbReference>
<keyword evidence="5" id="KW-0547">Nucleotide-binding</keyword>
<dbReference type="InterPro" id="IPR005467">
    <property type="entry name" value="His_kinase_dom"/>
</dbReference>
<keyword evidence="6 11" id="KW-0418">Kinase</keyword>
<keyword evidence="9" id="KW-1133">Transmembrane helix</keyword>
<keyword evidence="12" id="KW-1185">Reference proteome</keyword>
<dbReference type="Pfam" id="PF02518">
    <property type="entry name" value="HATPase_c"/>
    <property type="match status" value="1"/>
</dbReference>
<dbReference type="InterPro" id="IPR036890">
    <property type="entry name" value="HATPase_C_sf"/>
</dbReference>
<dbReference type="EC" id="2.7.13.3" evidence="2"/>
<evidence type="ECO:0000256" key="7">
    <source>
        <dbReference type="ARBA" id="ARBA00022840"/>
    </source>
</evidence>
<dbReference type="InterPro" id="IPR050482">
    <property type="entry name" value="Sensor_HK_TwoCompSys"/>
</dbReference>
<keyword evidence="4" id="KW-0808">Transferase</keyword>
<evidence type="ECO:0000256" key="9">
    <source>
        <dbReference type="SAM" id="Phobius"/>
    </source>
</evidence>
<dbReference type="Pfam" id="PF07730">
    <property type="entry name" value="HisKA_3"/>
    <property type="match status" value="1"/>
</dbReference>
<dbReference type="PANTHER" id="PTHR24421:SF10">
    <property type="entry name" value="NITRATE_NITRITE SENSOR PROTEIN NARQ"/>
    <property type="match status" value="1"/>
</dbReference>
<sequence>MEEFFAKEDQVIVIVLIGVLLLLLMGAALLLFFFFSRKKIVAKELEKKTLQINHQKEIIQSIIVTQEEERKRIAQDLHDDISSKLNVINLNANLLKDGELSPEEYLFVNEGILDVTDKTLESARKIAHNLLPPILAQFGLKDAIEELADSFNNSRKINIDYKILYPKKHLSPQNELHLFRITQELINNSVRHGKARNCTIKINYNSNKLYFDYADDGIGFNSENIENKKGLGIKNIESRVSLLNGQFQLKSKQNEGFKILITI</sequence>
<dbReference type="Gene3D" id="3.30.565.10">
    <property type="entry name" value="Histidine kinase-like ATPase, C-terminal domain"/>
    <property type="match status" value="1"/>
</dbReference>
<evidence type="ECO:0000313" key="12">
    <source>
        <dbReference type="Proteomes" id="UP001491088"/>
    </source>
</evidence>
<evidence type="ECO:0000256" key="5">
    <source>
        <dbReference type="ARBA" id="ARBA00022741"/>
    </source>
</evidence>
<evidence type="ECO:0000313" key="11">
    <source>
        <dbReference type="EMBL" id="WYW54505.1"/>
    </source>
</evidence>
<feature type="transmembrane region" description="Helical" evidence="9">
    <location>
        <begin position="12"/>
        <end position="35"/>
    </location>
</feature>
<evidence type="ECO:0000256" key="6">
    <source>
        <dbReference type="ARBA" id="ARBA00022777"/>
    </source>
</evidence>
<evidence type="ECO:0000256" key="1">
    <source>
        <dbReference type="ARBA" id="ARBA00000085"/>
    </source>
</evidence>